<protein>
    <submittedName>
        <fullName evidence="1">Uncharacterized protein</fullName>
    </submittedName>
</protein>
<reference evidence="1" key="1">
    <citation type="submission" date="2020-11" db="EMBL/GenBank/DDBJ databases">
        <title>Sequencing the genomes of 1000 actinobacteria strains.</title>
        <authorList>
            <person name="Klenk H.-P."/>
        </authorList>
    </citation>
    <scope>NUCLEOTIDE SEQUENCE</scope>
    <source>
        <strain evidence="1">DSM 45356</strain>
    </source>
</reference>
<sequence length="277" mass="29044">MRTYVKRHGWRRLMAIVLVPFLGSALIAGIKTVLTDQVSGAGKAAVATLVGGDEARSVPLRLGDAPLVATVTTGGMCEPGTGRLVRDEGAASRIPGEKLNSPSTGPFLSASAEVLLQGTSAQAVLLKNMRVVVDLRSPPTGVIVAQRSECGGGVDSRPFEVDIEPGGAKLTPKAGRKLLRPGVAPPPNVVVEDGLSGRSYAVEPVEFPFAVTMSDPELFDITASVTTCDCLWHLELDWQSAGRTGTAVINNSGKPFRTSSAPFLRCDIRSKPIKCGT</sequence>
<evidence type="ECO:0000313" key="2">
    <source>
        <dbReference type="Proteomes" id="UP000622552"/>
    </source>
</evidence>
<comment type="caution">
    <text evidence="1">The sequence shown here is derived from an EMBL/GenBank/DDBJ whole genome shotgun (WGS) entry which is preliminary data.</text>
</comment>
<proteinExistence type="predicted"/>
<organism evidence="1 2">
    <name type="scientific">Longispora fulva</name>
    <dbReference type="NCBI Taxonomy" id="619741"/>
    <lineage>
        <taxon>Bacteria</taxon>
        <taxon>Bacillati</taxon>
        <taxon>Actinomycetota</taxon>
        <taxon>Actinomycetes</taxon>
        <taxon>Micromonosporales</taxon>
        <taxon>Micromonosporaceae</taxon>
        <taxon>Longispora</taxon>
    </lineage>
</organism>
<accession>A0A8J7GHJ5</accession>
<dbReference type="EMBL" id="JADOUF010000001">
    <property type="protein sequence ID" value="MBG6136732.1"/>
    <property type="molecule type" value="Genomic_DNA"/>
</dbReference>
<gene>
    <name evidence="1" type="ORF">IW245_002926</name>
</gene>
<dbReference type="Proteomes" id="UP000622552">
    <property type="component" value="Unassembled WGS sequence"/>
</dbReference>
<dbReference type="RefSeq" id="WP_197003668.1">
    <property type="nucleotide sequence ID" value="NZ_BONS01000016.1"/>
</dbReference>
<keyword evidence="2" id="KW-1185">Reference proteome</keyword>
<evidence type="ECO:0000313" key="1">
    <source>
        <dbReference type="EMBL" id="MBG6136732.1"/>
    </source>
</evidence>
<dbReference type="AlphaFoldDB" id="A0A8J7GHJ5"/>
<name>A0A8J7GHJ5_9ACTN</name>